<protein>
    <submittedName>
        <fullName evidence="1">Uncharacterized protein</fullName>
    </submittedName>
</protein>
<keyword evidence="2" id="KW-1185">Reference proteome</keyword>
<dbReference type="RefSeq" id="WP_145057402.1">
    <property type="nucleotide sequence ID" value="NZ_CP036263.1"/>
</dbReference>
<organism evidence="1 2">
    <name type="scientific">Adhaeretor mobilis</name>
    <dbReference type="NCBI Taxonomy" id="1930276"/>
    <lineage>
        <taxon>Bacteria</taxon>
        <taxon>Pseudomonadati</taxon>
        <taxon>Planctomycetota</taxon>
        <taxon>Planctomycetia</taxon>
        <taxon>Pirellulales</taxon>
        <taxon>Lacipirellulaceae</taxon>
        <taxon>Adhaeretor</taxon>
    </lineage>
</organism>
<dbReference type="EMBL" id="CP036263">
    <property type="protein sequence ID" value="QDS97210.1"/>
    <property type="molecule type" value="Genomic_DNA"/>
</dbReference>
<accession>A0A517MQP7</accession>
<sequence>MAVSNARVCKLLGQQQLSFSFFAEANIWKVAFIDVGTITISLSEEGDQLLLRSDVLADLRHVSDAVRYRTLGALMQANKRIALGRYAGSQHVAAEVALPIFDGRLTSDQLEHSIKVVCWLVKKFREELSIDRGAAVADIIKKLRRRGMSGFSDN</sequence>
<reference evidence="1 2" key="1">
    <citation type="submission" date="2019-02" db="EMBL/GenBank/DDBJ databases">
        <title>Deep-cultivation of Planctomycetes and their phenomic and genomic characterization uncovers novel biology.</title>
        <authorList>
            <person name="Wiegand S."/>
            <person name="Jogler M."/>
            <person name="Boedeker C."/>
            <person name="Pinto D."/>
            <person name="Vollmers J."/>
            <person name="Rivas-Marin E."/>
            <person name="Kohn T."/>
            <person name="Peeters S.H."/>
            <person name="Heuer A."/>
            <person name="Rast P."/>
            <person name="Oberbeckmann S."/>
            <person name="Bunk B."/>
            <person name="Jeske O."/>
            <person name="Meyerdierks A."/>
            <person name="Storesund J.E."/>
            <person name="Kallscheuer N."/>
            <person name="Luecker S."/>
            <person name="Lage O.M."/>
            <person name="Pohl T."/>
            <person name="Merkel B.J."/>
            <person name="Hornburger P."/>
            <person name="Mueller R.-W."/>
            <person name="Bruemmer F."/>
            <person name="Labrenz M."/>
            <person name="Spormann A.M."/>
            <person name="Op den Camp H."/>
            <person name="Overmann J."/>
            <person name="Amann R."/>
            <person name="Jetten M.S.M."/>
            <person name="Mascher T."/>
            <person name="Medema M.H."/>
            <person name="Devos D.P."/>
            <person name="Kaster A.-K."/>
            <person name="Ovreas L."/>
            <person name="Rohde M."/>
            <person name="Galperin M.Y."/>
            <person name="Jogler C."/>
        </authorList>
    </citation>
    <scope>NUCLEOTIDE SEQUENCE [LARGE SCALE GENOMIC DNA]</scope>
    <source>
        <strain evidence="1 2">HG15A2</strain>
    </source>
</reference>
<proteinExistence type="predicted"/>
<dbReference type="KEGG" id="amob:HG15A2_04700"/>
<dbReference type="Proteomes" id="UP000319852">
    <property type="component" value="Chromosome"/>
</dbReference>
<dbReference type="AlphaFoldDB" id="A0A517MQP7"/>
<evidence type="ECO:0000313" key="2">
    <source>
        <dbReference type="Proteomes" id="UP000319852"/>
    </source>
</evidence>
<evidence type="ECO:0000313" key="1">
    <source>
        <dbReference type="EMBL" id="QDS97210.1"/>
    </source>
</evidence>
<gene>
    <name evidence="1" type="ORF">HG15A2_04700</name>
</gene>
<name>A0A517MQP7_9BACT</name>